<gene>
    <name evidence="3" type="ORF">O4220_11530</name>
</gene>
<dbReference type="Proteomes" id="UP001081071">
    <property type="component" value="Unassembled WGS sequence"/>
</dbReference>
<comment type="caution">
    <text evidence="3">The sequence shown here is derived from an EMBL/GenBank/DDBJ whole genome shotgun (WGS) entry which is preliminary data.</text>
</comment>
<evidence type="ECO:0000313" key="3">
    <source>
        <dbReference type="EMBL" id="MCZ4519146.1"/>
    </source>
</evidence>
<evidence type="ECO:0000259" key="2">
    <source>
        <dbReference type="Pfam" id="PF00296"/>
    </source>
</evidence>
<evidence type="ECO:0000256" key="1">
    <source>
        <dbReference type="ARBA" id="ARBA00023002"/>
    </source>
</evidence>
<keyword evidence="1" id="KW-0560">Oxidoreductase</keyword>
<keyword evidence="4" id="KW-1185">Reference proteome</keyword>
<dbReference type="InterPro" id="IPR011251">
    <property type="entry name" value="Luciferase-like_dom"/>
</dbReference>
<dbReference type="Pfam" id="PF00296">
    <property type="entry name" value="Bac_luciferase"/>
    <property type="match status" value="1"/>
</dbReference>
<name>A0ABT4MDT2_9NOCA</name>
<dbReference type="PANTHER" id="PTHR43244">
    <property type="match status" value="1"/>
</dbReference>
<evidence type="ECO:0000313" key="4">
    <source>
        <dbReference type="Proteomes" id="UP001081071"/>
    </source>
</evidence>
<dbReference type="PANTHER" id="PTHR43244:SF1">
    <property type="entry name" value="5,10-METHYLENETETRAHYDROMETHANOPTERIN REDUCTASE"/>
    <property type="match status" value="1"/>
</dbReference>
<dbReference type="InterPro" id="IPR050564">
    <property type="entry name" value="F420-G6PD/mer"/>
</dbReference>
<dbReference type="Gene3D" id="3.20.20.30">
    <property type="entry name" value="Luciferase-like domain"/>
    <property type="match status" value="1"/>
</dbReference>
<accession>A0ABT4MDT2</accession>
<sequence>MTAIGQYEVGVGLAGNFVPQDYAPLAARLEDAGFDAVTVFGDLMYQPPALVLHTMASSTSRVRLGIAAYTPWTQHPVEIAGQVAHLDAASGGRAFYGLVRGAWMEQLKIDSSRALAAIVDTASIVTALLAGDASGYEGTVYSLTAGTTVMYPVHRPNVPLLIGSWSPRLAAIAGRIADELQAGGSANPAMVSRLAKMSSAGRTGKTPGICLNAIAVVDEDSNAARVAARTAAAPYFDVVAAHDPTVQLDPELLARIRVMCRDGNHRGAGMLIPDDVLDKFAFAGTPTQVAHQAADIIRAGAHRVEFDTPFGLTTATGIRLLCEQVLPTVRDILRE</sequence>
<dbReference type="InterPro" id="IPR036661">
    <property type="entry name" value="Luciferase-like_sf"/>
</dbReference>
<organism evidence="3 4">
    <name type="scientific">Rhodococcus ruber</name>
    <dbReference type="NCBI Taxonomy" id="1830"/>
    <lineage>
        <taxon>Bacteria</taxon>
        <taxon>Bacillati</taxon>
        <taxon>Actinomycetota</taxon>
        <taxon>Actinomycetes</taxon>
        <taxon>Mycobacteriales</taxon>
        <taxon>Nocardiaceae</taxon>
        <taxon>Rhodococcus</taxon>
    </lineage>
</organism>
<dbReference type="SUPFAM" id="SSF51679">
    <property type="entry name" value="Bacterial luciferase-like"/>
    <property type="match status" value="1"/>
</dbReference>
<protein>
    <submittedName>
        <fullName evidence="3">LLM class flavin-dependent oxidoreductase</fullName>
    </submittedName>
</protein>
<reference evidence="3" key="1">
    <citation type="submission" date="2022-12" db="EMBL/GenBank/DDBJ databases">
        <authorList>
            <person name="Krivoruchko A.V."/>
            <person name="Elkin A."/>
        </authorList>
    </citation>
    <scope>NUCLEOTIDE SEQUENCE</scope>
    <source>
        <strain evidence="3">IEGM 1391</strain>
    </source>
</reference>
<dbReference type="EMBL" id="JAPWIJ010000004">
    <property type="protein sequence ID" value="MCZ4519146.1"/>
    <property type="molecule type" value="Genomic_DNA"/>
</dbReference>
<proteinExistence type="predicted"/>
<dbReference type="RefSeq" id="WP_269604234.1">
    <property type="nucleotide sequence ID" value="NZ_JAPWIJ010000004.1"/>
</dbReference>
<feature type="domain" description="Luciferase-like" evidence="2">
    <location>
        <begin position="17"/>
        <end position="302"/>
    </location>
</feature>